<evidence type="ECO:0000313" key="10">
    <source>
        <dbReference type="EMBL" id="SIO29977.1"/>
    </source>
</evidence>
<dbReference type="AlphaFoldDB" id="A0A1N6ID82"/>
<dbReference type="EMBL" id="FSRG01000006">
    <property type="protein sequence ID" value="SIO29977.1"/>
    <property type="molecule type" value="Genomic_DNA"/>
</dbReference>
<evidence type="ECO:0000256" key="7">
    <source>
        <dbReference type="ARBA" id="ARBA00048478"/>
    </source>
</evidence>
<feature type="domain" description="Cytidylate kinase" evidence="9">
    <location>
        <begin position="8"/>
        <end position="219"/>
    </location>
</feature>
<dbReference type="GO" id="GO:0015949">
    <property type="term" value="P:nucleobase-containing small molecule interconversion"/>
    <property type="evidence" value="ECO:0007669"/>
    <property type="project" value="TreeGrafter"/>
</dbReference>
<dbReference type="GO" id="GO:0036431">
    <property type="term" value="F:dCMP kinase activity"/>
    <property type="evidence" value="ECO:0007669"/>
    <property type="project" value="InterPro"/>
</dbReference>
<dbReference type="HAMAP" id="MF_00238">
    <property type="entry name" value="Cytidyl_kinase_type1"/>
    <property type="match status" value="1"/>
</dbReference>
<dbReference type="PANTHER" id="PTHR21299">
    <property type="entry name" value="CYTIDYLATE KINASE/PANTOATE-BETA-ALANINE LIGASE"/>
    <property type="match status" value="1"/>
</dbReference>
<feature type="binding site" evidence="8">
    <location>
        <begin position="12"/>
        <end position="20"/>
    </location>
    <ligand>
        <name>ATP</name>
        <dbReference type="ChEBI" id="CHEBI:30616"/>
    </ligand>
</feature>
<protein>
    <recommendedName>
        <fullName evidence="8">Cytidylate kinase</fullName>
        <shortName evidence="8">CK</shortName>
        <ecNumber evidence="8">2.7.4.25</ecNumber>
    </recommendedName>
    <alternativeName>
        <fullName evidence="8">Cytidine monophosphate kinase</fullName>
        <shortName evidence="8">CMP kinase</shortName>
    </alternativeName>
</protein>
<dbReference type="STRING" id="1121457.SAMN02745161_2638"/>
<organism evidence="10 11">
    <name type="scientific">Halodesulfovibrio marinisediminis DSM 17456</name>
    <dbReference type="NCBI Taxonomy" id="1121457"/>
    <lineage>
        <taxon>Bacteria</taxon>
        <taxon>Pseudomonadati</taxon>
        <taxon>Thermodesulfobacteriota</taxon>
        <taxon>Desulfovibrionia</taxon>
        <taxon>Desulfovibrionales</taxon>
        <taxon>Desulfovibrionaceae</taxon>
        <taxon>Halodesulfovibrio</taxon>
    </lineage>
</organism>
<dbReference type="EC" id="2.7.4.25" evidence="8"/>
<dbReference type="Gene3D" id="3.40.50.300">
    <property type="entry name" value="P-loop containing nucleotide triphosphate hydrolases"/>
    <property type="match status" value="1"/>
</dbReference>
<keyword evidence="8" id="KW-0963">Cytoplasm</keyword>
<keyword evidence="11" id="KW-1185">Reference proteome</keyword>
<evidence type="ECO:0000313" key="11">
    <source>
        <dbReference type="Proteomes" id="UP000184694"/>
    </source>
</evidence>
<evidence type="ECO:0000256" key="3">
    <source>
        <dbReference type="ARBA" id="ARBA00022741"/>
    </source>
</evidence>
<evidence type="ECO:0000256" key="6">
    <source>
        <dbReference type="ARBA" id="ARBA00047615"/>
    </source>
</evidence>
<evidence type="ECO:0000256" key="5">
    <source>
        <dbReference type="ARBA" id="ARBA00022840"/>
    </source>
</evidence>
<dbReference type="RefSeq" id="WP_074217399.1">
    <property type="nucleotide sequence ID" value="NZ_FSRG01000006.1"/>
</dbReference>
<keyword evidence="2 8" id="KW-0808">Transferase</keyword>
<dbReference type="NCBIfam" id="TIGR00017">
    <property type="entry name" value="cmk"/>
    <property type="match status" value="1"/>
</dbReference>
<evidence type="ECO:0000259" key="9">
    <source>
        <dbReference type="Pfam" id="PF02224"/>
    </source>
</evidence>
<accession>A0A1N6ID82</accession>
<gene>
    <name evidence="8" type="primary">cmk</name>
    <name evidence="10" type="ORF">SAMN02745161_2638</name>
</gene>
<proteinExistence type="inferred from homology"/>
<keyword evidence="3 8" id="KW-0547">Nucleotide-binding</keyword>
<evidence type="ECO:0000256" key="2">
    <source>
        <dbReference type="ARBA" id="ARBA00022679"/>
    </source>
</evidence>
<comment type="subcellular location">
    <subcellularLocation>
        <location evidence="8">Cytoplasm</location>
    </subcellularLocation>
</comment>
<evidence type="ECO:0000256" key="8">
    <source>
        <dbReference type="HAMAP-Rule" id="MF_00238"/>
    </source>
</evidence>
<dbReference type="InterPro" id="IPR027417">
    <property type="entry name" value="P-loop_NTPase"/>
</dbReference>
<comment type="similarity">
    <text evidence="1 8">Belongs to the cytidylate kinase family. Type 1 subfamily.</text>
</comment>
<dbReference type="GO" id="GO:0005829">
    <property type="term" value="C:cytosol"/>
    <property type="evidence" value="ECO:0007669"/>
    <property type="project" value="TreeGrafter"/>
</dbReference>
<dbReference type="InterPro" id="IPR003136">
    <property type="entry name" value="Cytidylate_kin"/>
</dbReference>
<keyword evidence="5 8" id="KW-0067">ATP-binding</keyword>
<dbReference type="PANTHER" id="PTHR21299:SF2">
    <property type="entry name" value="CYTIDYLATE KINASE"/>
    <property type="match status" value="1"/>
</dbReference>
<name>A0A1N6ID82_9BACT</name>
<keyword evidence="4 8" id="KW-0418">Kinase</keyword>
<dbReference type="SUPFAM" id="SSF52540">
    <property type="entry name" value="P-loop containing nucleoside triphosphate hydrolases"/>
    <property type="match status" value="1"/>
</dbReference>
<dbReference type="GO" id="GO:0006220">
    <property type="term" value="P:pyrimidine nucleotide metabolic process"/>
    <property type="evidence" value="ECO:0007669"/>
    <property type="project" value="UniProtKB-UniRule"/>
</dbReference>
<dbReference type="Pfam" id="PF02224">
    <property type="entry name" value="Cytidylate_kin"/>
    <property type="match status" value="1"/>
</dbReference>
<dbReference type="GO" id="GO:0005524">
    <property type="term" value="F:ATP binding"/>
    <property type="evidence" value="ECO:0007669"/>
    <property type="project" value="UniProtKB-UniRule"/>
</dbReference>
<dbReference type="Proteomes" id="UP000184694">
    <property type="component" value="Unassembled WGS sequence"/>
</dbReference>
<dbReference type="InterPro" id="IPR011994">
    <property type="entry name" value="Cytidylate_kinase_dom"/>
</dbReference>
<dbReference type="OrthoDB" id="9807434at2"/>
<reference evidence="11" key="1">
    <citation type="submission" date="2016-11" db="EMBL/GenBank/DDBJ databases">
        <authorList>
            <person name="Varghese N."/>
            <person name="Submissions S."/>
        </authorList>
    </citation>
    <scope>NUCLEOTIDE SEQUENCE [LARGE SCALE GENOMIC DNA]</scope>
    <source>
        <strain evidence="11">DSM 17456</strain>
    </source>
</reference>
<dbReference type="GO" id="GO:0036430">
    <property type="term" value="F:CMP kinase activity"/>
    <property type="evidence" value="ECO:0007669"/>
    <property type="project" value="RHEA"/>
</dbReference>
<sequence>MQNNLRVVTLDGPAGVGKTTLAKRVAQELSIAYLDTGAMFRIFGWKFGEAAPSMSETELEEHIAQYSFSLSGIGFDSVLSVNGTPVGDEIRTEEVAALASSVAQLPVVREALKRVQREIGAQTSLVAEGRDMGSVVFPTAKHKFFLDATAEERGARRFKQLQEMGKPADLDLIIKQIKERDEQDRNRAVAPLVAAEDAHIIDTTELDIDGVFDAIMSYFE</sequence>
<evidence type="ECO:0000256" key="1">
    <source>
        <dbReference type="ARBA" id="ARBA00009427"/>
    </source>
</evidence>
<evidence type="ECO:0000256" key="4">
    <source>
        <dbReference type="ARBA" id="ARBA00022777"/>
    </source>
</evidence>
<dbReference type="CDD" id="cd02020">
    <property type="entry name" value="CMPK"/>
    <property type="match status" value="1"/>
</dbReference>
<comment type="catalytic activity">
    <reaction evidence="7 8">
        <text>CMP + ATP = CDP + ADP</text>
        <dbReference type="Rhea" id="RHEA:11600"/>
        <dbReference type="ChEBI" id="CHEBI:30616"/>
        <dbReference type="ChEBI" id="CHEBI:58069"/>
        <dbReference type="ChEBI" id="CHEBI:60377"/>
        <dbReference type="ChEBI" id="CHEBI:456216"/>
        <dbReference type="EC" id="2.7.4.25"/>
    </reaction>
</comment>
<comment type="catalytic activity">
    <reaction evidence="6 8">
        <text>dCMP + ATP = dCDP + ADP</text>
        <dbReference type="Rhea" id="RHEA:25094"/>
        <dbReference type="ChEBI" id="CHEBI:30616"/>
        <dbReference type="ChEBI" id="CHEBI:57566"/>
        <dbReference type="ChEBI" id="CHEBI:58593"/>
        <dbReference type="ChEBI" id="CHEBI:456216"/>
        <dbReference type="EC" id="2.7.4.25"/>
    </reaction>
</comment>